<evidence type="ECO:0000313" key="2">
    <source>
        <dbReference type="Proteomes" id="UP001595987"/>
    </source>
</evidence>
<dbReference type="RefSeq" id="WP_280520337.1">
    <property type="nucleotide sequence ID" value="NZ_BOVQ01000006.1"/>
</dbReference>
<dbReference type="SUPFAM" id="SSF52540">
    <property type="entry name" value="P-loop containing nucleoside triphosphate hydrolases"/>
    <property type="match status" value="1"/>
</dbReference>
<dbReference type="Proteomes" id="UP001595987">
    <property type="component" value="Unassembled WGS sequence"/>
</dbReference>
<dbReference type="Gene3D" id="3.40.50.300">
    <property type="entry name" value="P-loop containing nucleotide triphosphate hydrolases"/>
    <property type="match status" value="1"/>
</dbReference>
<dbReference type="EMBL" id="JBHSGD010000008">
    <property type="protein sequence ID" value="MFC4653131.1"/>
    <property type="molecule type" value="Genomic_DNA"/>
</dbReference>
<dbReference type="InterPro" id="IPR027417">
    <property type="entry name" value="P-loop_NTPase"/>
</dbReference>
<evidence type="ECO:0008006" key="3">
    <source>
        <dbReference type="Google" id="ProtNLM"/>
    </source>
</evidence>
<reference evidence="2" key="1">
    <citation type="journal article" date="2019" name="Int. J. Syst. Evol. Microbiol.">
        <title>The Global Catalogue of Microorganisms (GCM) 10K type strain sequencing project: providing services to taxonomists for standard genome sequencing and annotation.</title>
        <authorList>
            <consortium name="The Broad Institute Genomics Platform"/>
            <consortium name="The Broad Institute Genome Sequencing Center for Infectious Disease"/>
            <person name="Wu L."/>
            <person name="Ma J."/>
        </authorList>
    </citation>
    <scope>NUCLEOTIDE SEQUENCE [LARGE SCALE GENOMIC DNA]</scope>
    <source>
        <strain evidence="2">CCUG 63287</strain>
    </source>
</reference>
<comment type="caution">
    <text evidence="1">The sequence shown here is derived from an EMBL/GenBank/DDBJ whole genome shotgun (WGS) entry which is preliminary data.</text>
</comment>
<proteinExistence type="predicted"/>
<protein>
    <recommendedName>
        <fullName evidence="3">Shikimate kinase</fullName>
    </recommendedName>
</protein>
<name>A0ABV9JFQ6_9LACT</name>
<accession>A0ABV9JFQ6</accession>
<sequence length="43" mass="4720">MKNLYLIGGPMGIGKTTVGHNSADKLSNAVYFDGDWAWDLHLL</sequence>
<gene>
    <name evidence="1" type="ORF">ACFO26_09465</name>
</gene>
<keyword evidence="2" id="KW-1185">Reference proteome</keyword>
<evidence type="ECO:0000313" key="1">
    <source>
        <dbReference type="EMBL" id="MFC4653131.1"/>
    </source>
</evidence>
<organism evidence="1 2">
    <name type="scientific">Lactococcus nasutitermitis</name>
    <dbReference type="NCBI Taxonomy" id="1652957"/>
    <lineage>
        <taxon>Bacteria</taxon>
        <taxon>Bacillati</taxon>
        <taxon>Bacillota</taxon>
        <taxon>Bacilli</taxon>
        <taxon>Lactobacillales</taxon>
        <taxon>Streptococcaceae</taxon>
        <taxon>Lactococcus</taxon>
    </lineage>
</organism>